<dbReference type="InterPro" id="IPR027417">
    <property type="entry name" value="P-loop_NTPase"/>
</dbReference>
<organism evidence="2 3">
    <name type="scientific">Rhizodiscina lignyota</name>
    <dbReference type="NCBI Taxonomy" id="1504668"/>
    <lineage>
        <taxon>Eukaryota</taxon>
        <taxon>Fungi</taxon>
        <taxon>Dikarya</taxon>
        <taxon>Ascomycota</taxon>
        <taxon>Pezizomycotina</taxon>
        <taxon>Dothideomycetes</taxon>
        <taxon>Pleosporomycetidae</taxon>
        <taxon>Aulographales</taxon>
        <taxon>Rhizodiscinaceae</taxon>
        <taxon>Rhizodiscina</taxon>
    </lineage>
</organism>
<dbReference type="Proteomes" id="UP000799772">
    <property type="component" value="Unassembled WGS sequence"/>
</dbReference>
<dbReference type="OrthoDB" id="3945650at2759"/>
<proteinExistence type="predicted"/>
<feature type="domain" description="Helicase C-terminal" evidence="1">
    <location>
        <begin position="4"/>
        <end position="46"/>
    </location>
</feature>
<dbReference type="Pfam" id="PF00271">
    <property type="entry name" value="Helicase_C"/>
    <property type="match status" value="1"/>
</dbReference>
<dbReference type="Gene3D" id="3.40.50.300">
    <property type="entry name" value="P-loop containing nucleotide triphosphate hydrolases"/>
    <property type="match status" value="1"/>
</dbReference>
<keyword evidence="3" id="KW-1185">Reference proteome</keyword>
<name>A0A9P4I3F6_9PEZI</name>
<dbReference type="InterPro" id="IPR001650">
    <property type="entry name" value="Helicase_C-like"/>
</dbReference>
<sequence>VGGKEEKAKLLQVLKEGTEQVFTATNALGLGVDAPTIRVVIHVGRVRKLRSFV</sequence>
<evidence type="ECO:0000313" key="3">
    <source>
        <dbReference type="Proteomes" id="UP000799772"/>
    </source>
</evidence>
<reference evidence="2" key="1">
    <citation type="journal article" date="2020" name="Stud. Mycol.">
        <title>101 Dothideomycetes genomes: a test case for predicting lifestyles and emergence of pathogens.</title>
        <authorList>
            <person name="Haridas S."/>
            <person name="Albert R."/>
            <person name="Binder M."/>
            <person name="Bloem J."/>
            <person name="Labutti K."/>
            <person name="Salamov A."/>
            <person name="Andreopoulos B."/>
            <person name="Baker S."/>
            <person name="Barry K."/>
            <person name="Bills G."/>
            <person name="Bluhm B."/>
            <person name="Cannon C."/>
            <person name="Castanera R."/>
            <person name="Culley D."/>
            <person name="Daum C."/>
            <person name="Ezra D."/>
            <person name="Gonzalez J."/>
            <person name="Henrissat B."/>
            <person name="Kuo A."/>
            <person name="Liang C."/>
            <person name="Lipzen A."/>
            <person name="Lutzoni F."/>
            <person name="Magnuson J."/>
            <person name="Mondo S."/>
            <person name="Nolan M."/>
            <person name="Ohm R."/>
            <person name="Pangilinan J."/>
            <person name="Park H.-J."/>
            <person name="Ramirez L."/>
            <person name="Alfaro M."/>
            <person name="Sun H."/>
            <person name="Tritt A."/>
            <person name="Yoshinaga Y."/>
            <person name="Zwiers L.-H."/>
            <person name="Turgeon B."/>
            <person name="Goodwin S."/>
            <person name="Spatafora J."/>
            <person name="Crous P."/>
            <person name="Grigoriev I."/>
        </authorList>
    </citation>
    <scope>NUCLEOTIDE SEQUENCE</scope>
    <source>
        <strain evidence="2">CBS 133067</strain>
    </source>
</reference>
<protein>
    <recommendedName>
        <fullName evidence="1">Helicase C-terminal domain-containing protein</fullName>
    </recommendedName>
</protein>
<comment type="caution">
    <text evidence="2">The sequence shown here is derived from an EMBL/GenBank/DDBJ whole genome shotgun (WGS) entry which is preliminary data.</text>
</comment>
<accession>A0A9P4I3F6</accession>
<dbReference type="SUPFAM" id="SSF52540">
    <property type="entry name" value="P-loop containing nucleoside triphosphate hydrolases"/>
    <property type="match status" value="1"/>
</dbReference>
<feature type="non-terminal residue" evidence="2">
    <location>
        <position position="1"/>
    </location>
</feature>
<gene>
    <name evidence="2" type="ORF">NA57DRAFT_49302</name>
</gene>
<dbReference type="AlphaFoldDB" id="A0A9P4I3F6"/>
<dbReference type="EMBL" id="ML978141">
    <property type="protein sequence ID" value="KAF2092969.1"/>
    <property type="molecule type" value="Genomic_DNA"/>
</dbReference>
<evidence type="ECO:0000313" key="2">
    <source>
        <dbReference type="EMBL" id="KAF2092969.1"/>
    </source>
</evidence>
<evidence type="ECO:0000259" key="1">
    <source>
        <dbReference type="Pfam" id="PF00271"/>
    </source>
</evidence>